<organism evidence="2 3">
    <name type="scientific">Streptomyces lunaelactis</name>
    <dbReference type="NCBI Taxonomy" id="1535768"/>
    <lineage>
        <taxon>Bacteria</taxon>
        <taxon>Bacillati</taxon>
        <taxon>Actinomycetota</taxon>
        <taxon>Actinomycetes</taxon>
        <taxon>Kitasatosporales</taxon>
        <taxon>Streptomycetaceae</taxon>
        <taxon>Streptomyces</taxon>
    </lineage>
</organism>
<accession>A0A2R4T0X5</accession>
<evidence type="ECO:0000313" key="3">
    <source>
        <dbReference type="Proteomes" id="UP000244201"/>
    </source>
</evidence>
<dbReference type="EMBL" id="CP026304">
    <property type="protein sequence ID" value="AVZ72761.1"/>
    <property type="molecule type" value="Genomic_DNA"/>
</dbReference>
<protein>
    <submittedName>
        <fullName evidence="2">Uncharacterized protein</fullName>
    </submittedName>
</protein>
<feature type="region of interest" description="Disordered" evidence="1">
    <location>
        <begin position="63"/>
        <end position="90"/>
    </location>
</feature>
<name>A0A2R4T0X5_9ACTN</name>
<feature type="region of interest" description="Disordered" evidence="1">
    <location>
        <begin position="117"/>
        <end position="151"/>
    </location>
</feature>
<keyword evidence="3" id="KW-1185">Reference proteome</keyword>
<evidence type="ECO:0000313" key="2">
    <source>
        <dbReference type="EMBL" id="AVZ72761.1"/>
    </source>
</evidence>
<gene>
    <name evidence="2" type="ORF">SLUN_11740</name>
</gene>
<reference evidence="2 3" key="1">
    <citation type="submission" date="2018-01" db="EMBL/GenBank/DDBJ databases">
        <title>Complete genome sequence of Streptomyces lunaelactis MM109T, a Ferroverdin A producer isolated from cave moonmilk deposits.</title>
        <authorList>
            <person name="Naome A."/>
            <person name="Martinet L."/>
            <person name="Maciejewska M."/>
            <person name="Anderssen S."/>
            <person name="Adam D."/>
            <person name="Tenconi E."/>
            <person name="Deflandre B."/>
            <person name="Arguelles-Arias A."/>
            <person name="Calusinska M."/>
            <person name="Copieters W."/>
            <person name="Karim L."/>
            <person name="Hanikenne M."/>
            <person name="Baurain D."/>
            <person name="van Wezel G."/>
            <person name="Smargiasso N."/>
            <person name="de Pauw E."/>
            <person name="Delfosse P."/>
            <person name="Rigali S."/>
        </authorList>
    </citation>
    <scope>NUCLEOTIDE SEQUENCE [LARGE SCALE GENOMIC DNA]</scope>
    <source>
        <strain evidence="2 3">MM109</strain>
    </source>
</reference>
<proteinExistence type="predicted"/>
<dbReference type="KEGG" id="slk:SLUN_11740"/>
<dbReference type="Proteomes" id="UP000244201">
    <property type="component" value="Chromosome"/>
</dbReference>
<evidence type="ECO:0000256" key="1">
    <source>
        <dbReference type="SAM" id="MobiDB-lite"/>
    </source>
</evidence>
<dbReference type="AlphaFoldDB" id="A0A2R4T0X5"/>
<sequence>MKPTSGVSSATRIRLSAEIASARYRSAGGERRRYPHQVGEIQELPGVGVRIRPTGHARRDAAGVLVGPERAHQHQPRPDQAPGGGSGQRDRTVEVALQLVQPHDGAPDLLGRQSLQAGHVGGVGMDQPPLRQFRADRLQQGAGLPHRRIAD</sequence>